<accession>A0A9P0DRL5</accession>
<comment type="function">
    <text evidence="6">Catalyzes juvenile hormone hydrolysis.</text>
</comment>
<feature type="active site" description="Proton donor" evidence="7">
    <location>
        <position position="377"/>
    </location>
</feature>
<dbReference type="GO" id="GO:0005789">
    <property type="term" value="C:endoplasmic reticulum membrane"/>
    <property type="evidence" value="ECO:0007669"/>
    <property type="project" value="UniProtKB-SubCell"/>
</dbReference>
<evidence type="ECO:0000256" key="4">
    <source>
        <dbReference type="ARBA" id="ARBA00022797"/>
    </source>
</evidence>
<evidence type="ECO:0000256" key="2">
    <source>
        <dbReference type="ARBA" id="ARBA00004111"/>
    </source>
</evidence>
<evidence type="ECO:0000256" key="6">
    <source>
        <dbReference type="PIRNR" id="PIRNR001112"/>
    </source>
</evidence>
<feature type="active site" description="Nucleophile" evidence="7">
    <location>
        <position position="231"/>
    </location>
</feature>
<dbReference type="Pfam" id="PF06441">
    <property type="entry name" value="EHN"/>
    <property type="match status" value="1"/>
</dbReference>
<dbReference type="GO" id="GO:0097176">
    <property type="term" value="P:epoxide metabolic process"/>
    <property type="evidence" value="ECO:0007669"/>
    <property type="project" value="TreeGrafter"/>
</dbReference>
<comment type="catalytic activity">
    <reaction evidence="1 6">
        <text>1-(4-methoxyphenyl)-N-methyl-N-[(3-methyloxetan-3-yl)methyl]methanamine + H2O = 2-{[(4-methoxybenzyl)(methyl)amino]methyl}-2-methylpropane-1,3-diol</text>
        <dbReference type="Rhea" id="RHEA:55764"/>
        <dbReference type="ChEBI" id="CHEBI:15377"/>
        <dbReference type="ChEBI" id="CHEBI:139161"/>
        <dbReference type="ChEBI" id="CHEBI:139164"/>
        <dbReference type="EC" id="3.3.2.9"/>
    </reaction>
</comment>
<reference evidence="9" key="1">
    <citation type="submission" date="2022-01" db="EMBL/GenBank/DDBJ databases">
        <authorList>
            <person name="King R."/>
        </authorList>
    </citation>
    <scope>NUCLEOTIDE SEQUENCE</scope>
</reference>
<dbReference type="Gene3D" id="3.40.50.1820">
    <property type="entry name" value="alpha/beta hydrolase"/>
    <property type="match status" value="1"/>
</dbReference>
<dbReference type="InterPro" id="IPR010497">
    <property type="entry name" value="Epoxide_hydro_N"/>
</dbReference>
<dbReference type="GO" id="GO:0033961">
    <property type="term" value="F:cis-stilbene-oxide hydrolase activity"/>
    <property type="evidence" value="ECO:0007669"/>
    <property type="project" value="UniProtKB-UniRule"/>
</dbReference>
<feature type="active site" description="Proton acceptor" evidence="7">
    <location>
        <position position="434"/>
    </location>
</feature>
<evidence type="ECO:0000313" key="10">
    <source>
        <dbReference type="Proteomes" id="UP001153737"/>
    </source>
</evidence>
<comment type="catalytic activity">
    <reaction evidence="6">
        <text>cis-stilbene oxide + H2O = (1R,2R)-hydrobenzoin</text>
        <dbReference type="Rhea" id="RHEA:23900"/>
        <dbReference type="ChEBI" id="CHEBI:15377"/>
        <dbReference type="ChEBI" id="CHEBI:50004"/>
        <dbReference type="ChEBI" id="CHEBI:50014"/>
        <dbReference type="EC" id="3.3.2.9"/>
    </reaction>
</comment>
<dbReference type="EC" id="3.3.2.9" evidence="6"/>
<dbReference type="PANTHER" id="PTHR21661">
    <property type="entry name" value="EPOXIDE HYDROLASE 1-RELATED"/>
    <property type="match status" value="1"/>
</dbReference>
<dbReference type="InterPro" id="IPR029058">
    <property type="entry name" value="AB_hydrolase_fold"/>
</dbReference>
<evidence type="ECO:0000256" key="3">
    <source>
        <dbReference type="ARBA" id="ARBA00010088"/>
    </source>
</evidence>
<evidence type="ECO:0000313" key="9">
    <source>
        <dbReference type="EMBL" id="CAH1183113.1"/>
    </source>
</evidence>
<dbReference type="SUPFAM" id="SSF53474">
    <property type="entry name" value="alpha/beta-Hydrolases"/>
    <property type="match status" value="1"/>
</dbReference>
<keyword evidence="6" id="KW-0256">Endoplasmic reticulum</keyword>
<dbReference type="InterPro" id="IPR016292">
    <property type="entry name" value="Epoxide_hydrolase"/>
</dbReference>
<dbReference type="OrthoDB" id="7130006at2759"/>
<dbReference type="PRINTS" id="PR00412">
    <property type="entry name" value="EPOXHYDRLASE"/>
</dbReference>
<feature type="domain" description="Epoxide hydrolase N-terminal" evidence="8">
    <location>
        <begin position="53"/>
        <end position="165"/>
    </location>
</feature>
<evidence type="ECO:0000256" key="1">
    <source>
        <dbReference type="ARBA" id="ARBA00000221"/>
    </source>
</evidence>
<gene>
    <name evidence="9" type="ORF">PHAECO_LOCUS12492</name>
</gene>
<keyword evidence="6" id="KW-0472">Membrane</keyword>
<evidence type="ECO:0000259" key="8">
    <source>
        <dbReference type="Pfam" id="PF06441"/>
    </source>
</evidence>
<evidence type="ECO:0000256" key="5">
    <source>
        <dbReference type="ARBA" id="ARBA00022801"/>
    </source>
</evidence>
<keyword evidence="10" id="KW-1185">Reference proteome</keyword>
<keyword evidence="5 6" id="KW-0378">Hydrolase</keyword>
<sequence length="461" mass="52599">MVSAISITALLILGLGVLMFTKVRPLLEVPPIPKIEETWWGPGQPGKSVDTSIRPFKINVPDEVIRDLHRRLDSTLPFQPPLEGSKQHYGMNTDLLKNITEFWKTKYDWRERETFLNRYPQFKVNVQGLNIHYIHVKPAPEQTSKGVRVLPLLLLHGWPESVSQFNEIIPLLTTAQKGKDFVFEVIAPSLPGFGFSDAAIRPGLGAIQMAIVMKNLMERIGINRYYVQGGDWGGAIVRAMAVLHSDKLLGVHSSMCFSNSPLSYLKLLVYSFYPSWIVDKGHEDLVYPLTDLLMRSLLETGYMHIQITKPDTVGVALRESPVGLAAYILEKFTTLTNPSWKDLEDGGLHKKFTITKLLDNIMIYWVTRSITTSMRLYSETFNKTHMSMKLDRIPITKVPTGCARFRHDLWYMPETILRDKYANMVHLRDYDAGHFAAFEVPDTLSRDVFDFVETVEELNRA</sequence>
<protein>
    <recommendedName>
        <fullName evidence="6">Epoxide hydrolase</fullName>
        <ecNumber evidence="6">3.3.2.9</ecNumber>
    </recommendedName>
</protein>
<keyword evidence="4 6" id="KW-0058">Aromatic hydrocarbons catabolism</keyword>
<evidence type="ECO:0000256" key="7">
    <source>
        <dbReference type="PIRSR" id="PIRSR001112-1"/>
    </source>
</evidence>
<comment type="subcellular location">
    <subcellularLocation>
        <location evidence="6">Endoplasmic reticulum membrane</location>
    </subcellularLocation>
    <subcellularLocation>
        <location evidence="2">Microsome membrane</location>
        <topology evidence="2">Single-pass membrane protein</topology>
    </subcellularLocation>
</comment>
<dbReference type="Proteomes" id="UP001153737">
    <property type="component" value="Chromosome 9"/>
</dbReference>
<name>A0A9P0DRL5_PHACE</name>
<dbReference type="PIRSF" id="PIRSF001112">
    <property type="entry name" value="Epoxide_hydrolase"/>
    <property type="match status" value="1"/>
</dbReference>
<dbReference type="AlphaFoldDB" id="A0A9P0DRL5"/>
<dbReference type="InterPro" id="IPR000639">
    <property type="entry name" value="Epox_hydrolase-like"/>
</dbReference>
<organism evidence="9 10">
    <name type="scientific">Phaedon cochleariae</name>
    <name type="common">Mustard beetle</name>
    <dbReference type="NCBI Taxonomy" id="80249"/>
    <lineage>
        <taxon>Eukaryota</taxon>
        <taxon>Metazoa</taxon>
        <taxon>Ecdysozoa</taxon>
        <taxon>Arthropoda</taxon>
        <taxon>Hexapoda</taxon>
        <taxon>Insecta</taxon>
        <taxon>Pterygota</taxon>
        <taxon>Neoptera</taxon>
        <taxon>Endopterygota</taxon>
        <taxon>Coleoptera</taxon>
        <taxon>Polyphaga</taxon>
        <taxon>Cucujiformia</taxon>
        <taxon>Chrysomeloidea</taxon>
        <taxon>Chrysomelidae</taxon>
        <taxon>Chrysomelinae</taxon>
        <taxon>Chrysomelini</taxon>
        <taxon>Phaedon</taxon>
    </lineage>
</organism>
<reference evidence="9" key="2">
    <citation type="submission" date="2022-10" db="EMBL/GenBank/DDBJ databases">
        <authorList>
            <consortium name="ENA_rothamsted_submissions"/>
            <consortium name="culmorum"/>
            <person name="King R."/>
        </authorList>
    </citation>
    <scope>NUCLEOTIDE SEQUENCE</scope>
</reference>
<dbReference type="PANTHER" id="PTHR21661:SF35">
    <property type="entry name" value="EPOXIDE HYDROLASE"/>
    <property type="match status" value="1"/>
</dbReference>
<dbReference type="EMBL" id="OU896715">
    <property type="protein sequence ID" value="CAH1183113.1"/>
    <property type="molecule type" value="Genomic_DNA"/>
</dbReference>
<comment type="similarity">
    <text evidence="3 6">Belongs to the peptidase S33 family.</text>
</comment>
<proteinExistence type="inferred from homology"/>